<evidence type="ECO:0000313" key="1">
    <source>
        <dbReference type="EMBL" id="GAA4294911.1"/>
    </source>
</evidence>
<keyword evidence="2" id="KW-1185">Reference proteome</keyword>
<dbReference type="Proteomes" id="UP001501844">
    <property type="component" value="Unassembled WGS sequence"/>
</dbReference>
<dbReference type="EMBL" id="BAABGX010000001">
    <property type="protein sequence ID" value="GAA4294911.1"/>
    <property type="molecule type" value="Genomic_DNA"/>
</dbReference>
<accession>A0ABP8F4K1</accession>
<name>A0ABP8F4K1_9BACT</name>
<organism evidence="1 2">
    <name type="scientific">Nibribacter koreensis</name>
    <dbReference type="NCBI Taxonomy" id="1084519"/>
    <lineage>
        <taxon>Bacteria</taxon>
        <taxon>Pseudomonadati</taxon>
        <taxon>Bacteroidota</taxon>
        <taxon>Cytophagia</taxon>
        <taxon>Cytophagales</taxon>
        <taxon>Hymenobacteraceae</taxon>
        <taxon>Nibribacter</taxon>
    </lineage>
</organism>
<gene>
    <name evidence="1" type="ORF">GCM10023183_00150</name>
</gene>
<reference evidence="2" key="1">
    <citation type="journal article" date="2019" name="Int. J. Syst. Evol. Microbiol.">
        <title>The Global Catalogue of Microorganisms (GCM) 10K type strain sequencing project: providing services to taxonomists for standard genome sequencing and annotation.</title>
        <authorList>
            <consortium name="The Broad Institute Genomics Platform"/>
            <consortium name="The Broad Institute Genome Sequencing Center for Infectious Disease"/>
            <person name="Wu L."/>
            <person name="Ma J."/>
        </authorList>
    </citation>
    <scope>NUCLEOTIDE SEQUENCE [LARGE SCALE GENOMIC DNA]</scope>
    <source>
        <strain evidence="2">JCM 17917</strain>
    </source>
</reference>
<protein>
    <submittedName>
        <fullName evidence="1">Uncharacterized protein</fullName>
    </submittedName>
</protein>
<comment type="caution">
    <text evidence="1">The sequence shown here is derived from an EMBL/GenBank/DDBJ whole genome shotgun (WGS) entry which is preliminary data.</text>
</comment>
<evidence type="ECO:0000313" key="2">
    <source>
        <dbReference type="Proteomes" id="UP001501844"/>
    </source>
</evidence>
<proteinExistence type="predicted"/>
<sequence length="78" mass="9513">MVSLLLPVIALSLLWGKNRLFPYPDSIYEYSENGYRIRVEGWWNKSDSLNIKKYYISEKPYEEYTDISEIKWKKYDKH</sequence>